<protein>
    <submittedName>
        <fullName evidence="3">Uncharacterized protein</fullName>
    </submittedName>
</protein>
<dbReference type="PANTHER" id="PTHR33640:SF3">
    <property type="entry name" value="DUF4408 DOMAIN-CONTAINING PROTEIN"/>
    <property type="match status" value="1"/>
</dbReference>
<accession>A0AAV6XPE9</accession>
<sequence>MDSSGFDDHTHMMMKIENSNNSIPRFSSLREIKKLFRVTEIFLILIFLTWSSTHLPVAVKVSGEYFRQLANIVVSHLFVFLLSNVIVLTLIFNSRHFFPHQSFQNLGEIDVEELCGEFIEFSCEAPSQRSEEIVYEEKRTVIEVTSEVKVHRRSQSESLRREKMMSLEEDSGKQLRRSETEKRRKVVDDGGETVVDELSNEEFQRAIEAFITKQIKFHKQEKIEF</sequence>
<dbReference type="PANTHER" id="PTHR33640">
    <property type="entry name" value="TRANSMEMBRANE PROTEIN"/>
    <property type="match status" value="1"/>
</dbReference>
<name>A0AAV6XPE9_9LAMI</name>
<dbReference type="Proteomes" id="UP000826271">
    <property type="component" value="Unassembled WGS sequence"/>
</dbReference>
<feature type="region of interest" description="Disordered" evidence="1">
    <location>
        <begin position="154"/>
        <end position="183"/>
    </location>
</feature>
<dbReference type="EMBL" id="WHWC01000004">
    <property type="protein sequence ID" value="KAG8383360.1"/>
    <property type="molecule type" value="Genomic_DNA"/>
</dbReference>
<reference evidence="3" key="1">
    <citation type="submission" date="2019-10" db="EMBL/GenBank/DDBJ databases">
        <authorList>
            <person name="Zhang R."/>
            <person name="Pan Y."/>
            <person name="Wang J."/>
            <person name="Ma R."/>
            <person name="Yu S."/>
        </authorList>
    </citation>
    <scope>NUCLEOTIDE SEQUENCE</scope>
    <source>
        <strain evidence="3">LA-IB0</strain>
        <tissue evidence="3">Leaf</tissue>
    </source>
</reference>
<evidence type="ECO:0000313" key="4">
    <source>
        <dbReference type="Proteomes" id="UP000826271"/>
    </source>
</evidence>
<evidence type="ECO:0000313" key="3">
    <source>
        <dbReference type="EMBL" id="KAG8383360.1"/>
    </source>
</evidence>
<organism evidence="3 4">
    <name type="scientific">Buddleja alternifolia</name>
    <dbReference type="NCBI Taxonomy" id="168488"/>
    <lineage>
        <taxon>Eukaryota</taxon>
        <taxon>Viridiplantae</taxon>
        <taxon>Streptophyta</taxon>
        <taxon>Embryophyta</taxon>
        <taxon>Tracheophyta</taxon>
        <taxon>Spermatophyta</taxon>
        <taxon>Magnoliopsida</taxon>
        <taxon>eudicotyledons</taxon>
        <taxon>Gunneridae</taxon>
        <taxon>Pentapetalae</taxon>
        <taxon>asterids</taxon>
        <taxon>lamiids</taxon>
        <taxon>Lamiales</taxon>
        <taxon>Scrophulariaceae</taxon>
        <taxon>Buddlejeae</taxon>
        <taxon>Buddleja</taxon>
    </lineage>
</organism>
<evidence type="ECO:0000256" key="2">
    <source>
        <dbReference type="SAM" id="Phobius"/>
    </source>
</evidence>
<comment type="caution">
    <text evidence="3">The sequence shown here is derived from an EMBL/GenBank/DDBJ whole genome shotgun (WGS) entry which is preliminary data.</text>
</comment>
<proteinExistence type="predicted"/>
<dbReference type="AlphaFoldDB" id="A0AAV6XPE9"/>
<keyword evidence="4" id="KW-1185">Reference proteome</keyword>
<keyword evidence="2" id="KW-1133">Transmembrane helix</keyword>
<keyword evidence="2" id="KW-0472">Membrane</keyword>
<gene>
    <name evidence="3" type="ORF">BUALT_Bualt04G0004400</name>
</gene>
<evidence type="ECO:0000256" key="1">
    <source>
        <dbReference type="SAM" id="MobiDB-lite"/>
    </source>
</evidence>
<feature type="transmembrane region" description="Helical" evidence="2">
    <location>
        <begin position="72"/>
        <end position="92"/>
    </location>
</feature>
<feature type="transmembrane region" description="Helical" evidence="2">
    <location>
        <begin position="35"/>
        <end position="52"/>
    </location>
</feature>
<keyword evidence="2" id="KW-0812">Transmembrane</keyword>